<evidence type="ECO:0000256" key="2">
    <source>
        <dbReference type="ARBA" id="ARBA00022741"/>
    </source>
</evidence>
<dbReference type="Gene3D" id="1.10.510.10">
    <property type="entry name" value="Transferase(Phosphotransferase) domain 1"/>
    <property type="match status" value="1"/>
</dbReference>
<dbReference type="GO" id="GO:0016301">
    <property type="term" value="F:kinase activity"/>
    <property type="evidence" value="ECO:0007669"/>
    <property type="project" value="UniProtKB-KW"/>
</dbReference>
<dbReference type="PANTHER" id="PTHR43289">
    <property type="entry name" value="MITOGEN-ACTIVATED PROTEIN KINASE KINASE KINASE 20-RELATED"/>
    <property type="match status" value="1"/>
</dbReference>
<feature type="domain" description="Protein kinase" evidence="7">
    <location>
        <begin position="78"/>
        <end position="339"/>
    </location>
</feature>
<dbReference type="SMART" id="SM00028">
    <property type="entry name" value="TPR"/>
    <property type="match status" value="5"/>
</dbReference>
<dbReference type="PROSITE" id="PS50011">
    <property type="entry name" value="PROTEIN_KINASE_DOM"/>
    <property type="match status" value="1"/>
</dbReference>
<dbReference type="InterPro" id="IPR017441">
    <property type="entry name" value="Protein_kinase_ATP_BS"/>
</dbReference>
<proteinExistence type="predicted"/>
<keyword evidence="6" id="KW-1133">Transmembrane helix</keyword>
<keyword evidence="9" id="KW-1185">Reference proteome</keyword>
<keyword evidence="4 5" id="KW-0067">ATP-binding</keyword>
<dbReference type="InterPro" id="IPR000719">
    <property type="entry name" value="Prot_kinase_dom"/>
</dbReference>
<dbReference type="Proteomes" id="UP001064632">
    <property type="component" value="Chromosome"/>
</dbReference>
<dbReference type="InterPro" id="IPR011990">
    <property type="entry name" value="TPR-like_helical_dom_sf"/>
</dbReference>
<dbReference type="Gene3D" id="1.25.40.10">
    <property type="entry name" value="Tetratricopeptide repeat domain"/>
    <property type="match status" value="2"/>
</dbReference>
<evidence type="ECO:0000256" key="4">
    <source>
        <dbReference type="ARBA" id="ARBA00022840"/>
    </source>
</evidence>
<keyword evidence="1" id="KW-0808">Transferase</keyword>
<keyword evidence="6" id="KW-0812">Transmembrane</keyword>
<dbReference type="PROSITE" id="PS00107">
    <property type="entry name" value="PROTEIN_KINASE_ATP"/>
    <property type="match status" value="1"/>
</dbReference>
<dbReference type="RefSeq" id="WP_261697419.1">
    <property type="nucleotide sequence ID" value="NZ_CP104694.1"/>
</dbReference>
<evidence type="ECO:0000313" key="9">
    <source>
        <dbReference type="Proteomes" id="UP001064632"/>
    </source>
</evidence>
<accession>A0ABY6BLG9</accession>
<evidence type="ECO:0000256" key="1">
    <source>
        <dbReference type="ARBA" id="ARBA00022679"/>
    </source>
</evidence>
<reference evidence="8" key="1">
    <citation type="submission" date="2022-09" db="EMBL/GenBank/DDBJ databases">
        <title>Tahibacter sp. nov., isolated from a fresh water.</title>
        <authorList>
            <person name="Baek J.H."/>
            <person name="Lee J.K."/>
            <person name="Kim J.M."/>
            <person name="Jeon C.O."/>
        </authorList>
    </citation>
    <scope>NUCLEOTIDE SEQUENCE</scope>
    <source>
        <strain evidence="8">W38</strain>
    </source>
</reference>
<organism evidence="8 9">
    <name type="scientific">Tahibacter amnicola</name>
    <dbReference type="NCBI Taxonomy" id="2976241"/>
    <lineage>
        <taxon>Bacteria</taxon>
        <taxon>Pseudomonadati</taxon>
        <taxon>Pseudomonadota</taxon>
        <taxon>Gammaproteobacteria</taxon>
        <taxon>Lysobacterales</taxon>
        <taxon>Rhodanobacteraceae</taxon>
        <taxon>Tahibacter</taxon>
    </lineage>
</organism>
<dbReference type="InterPro" id="IPR008271">
    <property type="entry name" value="Ser/Thr_kinase_AS"/>
</dbReference>
<name>A0ABY6BLG9_9GAMM</name>
<dbReference type="SMART" id="SM00220">
    <property type="entry name" value="S_TKc"/>
    <property type="match status" value="1"/>
</dbReference>
<dbReference type="InterPro" id="IPR011009">
    <property type="entry name" value="Kinase-like_dom_sf"/>
</dbReference>
<dbReference type="InterPro" id="IPR019734">
    <property type="entry name" value="TPR_rpt"/>
</dbReference>
<keyword evidence="2 5" id="KW-0547">Nucleotide-binding</keyword>
<evidence type="ECO:0000256" key="6">
    <source>
        <dbReference type="SAM" id="Phobius"/>
    </source>
</evidence>
<evidence type="ECO:0000256" key="5">
    <source>
        <dbReference type="PROSITE-ProRule" id="PRU10141"/>
    </source>
</evidence>
<protein>
    <submittedName>
        <fullName evidence="8">Protein kinase</fullName>
    </submittedName>
</protein>
<keyword evidence="6" id="KW-0472">Membrane</keyword>
<dbReference type="SUPFAM" id="SSF56112">
    <property type="entry name" value="Protein kinase-like (PK-like)"/>
    <property type="match status" value="1"/>
</dbReference>
<feature type="transmembrane region" description="Helical" evidence="6">
    <location>
        <begin position="364"/>
        <end position="385"/>
    </location>
</feature>
<feature type="binding site" evidence="5">
    <location>
        <position position="109"/>
    </location>
    <ligand>
        <name>ATP</name>
        <dbReference type="ChEBI" id="CHEBI:30616"/>
    </ligand>
</feature>
<dbReference type="PROSITE" id="PS00108">
    <property type="entry name" value="PROTEIN_KINASE_ST"/>
    <property type="match status" value="1"/>
</dbReference>
<dbReference type="PANTHER" id="PTHR43289:SF34">
    <property type="entry name" value="SERINE_THREONINE-PROTEIN KINASE YBDM-RELATED"/>
    <property type="match status" value="1"/>
</dbReference>
<dbReference type="EMBL" id="CP104694">
    <property type="protein sequence ID" value="UXI70471.1"/>
    <property type="molecule type" value="Genomic_DNA"/>
</dbReference>
<gene>
    <name evidence="8" type="ORF">N4264_12790</name>
</gene>
<dbReference type="Gene3D" id="3.30.200.20">
    <property type="entry name" value="Phosphorylase Kinase, domain 1"/>
    <property type="match status" value="1"/>
</dbReference>
<keyword evidence="3 8" id="KW-0418">Kinase</keyword>
<evidence type="ECO:0000259" key="7">
    <source>
        <dbReference type="PROSITE" id="PS50011"/>
    </source>
</evidence>
<evidence type="ECO:0000256" key="3">
    <source>
        <dbReference type="ARBA" id="ARBA00022777"/>
    </source>
</evidence>
<dbReference type="Pfam" id="PF00069">
    <property type="entry name" value="Pkinase"/>
    <property type="match status" value="1"/>
</dbReference>
<sequence>MHPSLDVWRAANAALDELLELPQDQRNTHLESLSLPDAVRQRVEQMLQAHSEPDGPLDHPLIVAAVTERLIGRTLGIWTLEKELGRGGMAVVYRARSVHDGVDRAAAVKVMTLGALAANGLERFRAEQAILARLNHPGIAQLFDTGIGEDGTPWLAMALVDGQPIDAWCEERGCDAVRIVRLFLDVCEAVAHAHQNLVIHRDIKPSNVMVDADGHVRLLDFGIARLADGNAEATQTLCRVLTPQYASPEQLDGAPPSTAMDVYGLGALLYRLLAGQPPHAGTSRTTPRPPVSAPSRVALRPQGKHLRDLDAVVLKALADEPAERYRTVVAFSDDLRRWLDGEPVLARRPTWSYRTSRFVARHRWGVLTASAAFLALIGVTAAVAWQSARIREESARAHTVQSFLVGLFEAASPDAKDSNLIDTRAVLARGAQDAHANLADGLLKAELLMVIGAIQTRLGQFESARRQLDDALAQARSSQAHAGLQGRIALESGLLAMSEMRRADSLNWLDQAIALLTDQPEWSEKLVDAYLFRATNYEFLGQLDKAVADQAKAEAIESSIVPVAPRRRMNVLQHQARTLLATGKLNEAAERLATSLALLETPRPEDYAVFLLLGDTAEDLGDWDRAEANFRRGLAIAREGYPAGSNFISVPLTYLGNYLVRIGYLVEAAPLLHEALTIRRATPGTTTALAIPTLNVATLERDLGQYTKALALMREARELCTEDPISALLISAQIARALAESDRRAEAVAEVSATRARAESLQKSGTNHPARFARVYTWLALAMMEARQPKAALELVELAQATESPQAKPKSPTLVHRRAIRLRAMLQLGRKDEALAAETALAADAAQLPQRIVAERAYTYVTLAELALAASAPDRARTYVNEANNLSADRRLPQYIAQMVEGLLKTLSPGTAAPDTQRLR</sequence>
<evidence type="ECO:0000313" key="8">
    <source>
        <dbReference type="EMBL" id="UXI70471.1"/>
    </source>
</evidence>
<dbReference type="CDD" id="cd14014">
    <property type="entry name" value="STKc_PknB_like"/>
    <property type="match status" value="1"/>
</dbReference>
<dbReference type="SUPFAM" id="SSF48452">
    <property type="entry name" value="TPR-like"/>
    <property type="match status" value="2"/>
</dbReference>